<name>A0AAD6SS66_9AGAR</name>
<dbReference type="AlphaFoldDB" id="A0AAD6SS66"/>
<proteinExistence type="predicted"/>
<protein>
    <submittedName>
        <fullName evidence="2">Uncharacterized protein</fullName>
    </submittedName>
</protein>
<evidence type="ECO:0000256" key="1">
    <source>
        <dbReference type="SAM" id="MobiDB-lite"/>
    </source>
</evidence>
<reference evidence="2" key="1">
    <citation type="submission" date="2023-03" db="EMBL/GenBank/DDBJ databases">
        <title>Massive genome expansion in bonnet fungi (Mycena s.s.) driven by repeated elements and novel gene families across ecological guilds.</title>
        <authorList>
            <consortium name="Lawrence Berkeley National Laboratory"/>
            <person name="Harder C.B."/>
            <person name="Miyauchi S."/>
            <person name="Viragh M."/>
            <person name="Kuo A."/>
            <person name="Thoen E."/>
            <person name="Andreopoulos B."/>
            <person name="Lu D."/>
            <person name="Skrede I."/>
            <person name="Drula E."/>
            <person name="Henrissat B."/>
            <person name="Morin E."/>
            <person name="Kohler A."/>
            <person name="Barry K."/>
            <person name="LaButti K."/>
            <person name="Morin E."/>
            <person name="Salamov A."/>
            <person name="Lipzen A."/>
            <person name="Mereny Z."/>
            <person name="Hegedus B."/>
            <person name="Baldrian P."/>
            <person name="Stursova M."/>
            <person name="Weitz H."/>
            <person name="Taylor A."/>
            <person name="Grigoriev I.V."/>
            <person name="Nagy L.G."/>
            <person name="Martin F."/>
            <person name="Kauserud H."/>
        </authorList>
    </citation>
    <scope>NUCLEOTIDE SEQUENCE</scope>
    <source>
        <strain evidence="2">CBHHK200</strain>
    </source>
</reference>
<evidence type="ECO:0000313" key="3">
    <source>
        <dbReference type="Proteomes" id="UP001218188"/>
    </source>
</evidence>
<evidence type="ECO:0000313" key="2">
    <source>
        <dbReference type="EMBL" id="KAJ7032729.1"/>
    </source>
</evidence>
<feature type="region of interest" description="Disordered" evidence="1">
    <location>
        <begin position="291"/>
        <end position="313"/>
    </location>
</feature>
<dbReference type="EMBL" id="JARJCM010000070">
    <property type="protein sequence ID" value="KAJ7032729.1"/>
    <property type="molecule type" value="Genomic_DNA"/>
</dbReference>
<keyword evidence="3" id="KW-1185">Reference proteome</keyword>
<dbReference type="Proteomes" id="UP001218188">
    <property type="component" value="Unassembled WGS sequence"/>
</dbReference>
<gene>
    <name evidence="2" type="ORF">C8F04DRAFT_1396392</name>
</gene>
<comment type="caution">
    <text evidence="2">The sequence shown here is derived from an EMBL/GenBank/DDBJ whole genome shotgun (WGS) entry which is preliminary data.</text>
</comment>
<accession>A0AAD6SS66</accession>
<organism evidence="2 3">
    <name type="scientific">Mycena alexandri</name>
    <dbReference type="NCBI Taxonomy" id="1745969"/>
    <lineage>
        <taxon>Eukaryota</taxon>
        <taxon>Fungi</taxon>
        <taxon>Dikarya</taxon>
        <taxon>Basidiomycota</taxon>
        <taxon>Agaricomycotina</taxon>
        <taxon>Agaricomycetes</taxon>
        <taxon>Agaricomycetidae</taxon>
        <taxon>Agaricales</taxon>
        <taxon>Marasmiineae</taxon>
        <taxon>Mycenaceae</taxon>
        <taxon>Mycena</taxon>
    </lineage>
</organism>
<sequence>MYLERTKIGPKETSCIWFLWGMQVTSGRFTGVSGAARNKYLDSDKPLPDKTITVQPRASGAPPPHWEESGLHPCAIAGYVPSDMVKCLAAFMDFCNTVRRNSITTDAFANLKAQLARLHEDRVVFINCGVRDEISLPRQHSLVHYIPSIILFGSSNGLCSSITESKHIKAVKEPWRRSSWYNALAQMLIILTRLDKLAALRTTLKLRGMLSGRASSYPAQSLTETNPNSLRLSLILKRTKMMTTARFMVHSQSSLRHRTGAYTITWISPPTYRAGHSHPPVPTLPPPWSVPARGATQGPRPLPNIRGPNRRRPPYARVPIIKVTM</sequence>